<accession>G4CTV6</accession>
<reference evidence="1 2" key="1">
    <citation type="submission" date="2011-06" db="EMBL/GenBank/DDBJ databases">
        <authorList>
            <person name="Muzny D."/>
            <person name="Qin X."/>
            <person name="Deng J."/>
            <person name="Jiang H."/>
            <person name="Liu Y."/>
            <person name="Qu J."/>
            <person name="Song X.-Z."/>
            <person name="Zhang L."/>
            <person name="Thornton R."/>
            <person name="Coyle M."/>
            <person name="Francisco L."/>
            <person name="Jackson L."/>
            <person name="Javaid M."/>
            <person name="Korchina V."/>
            <person name="Kovar C."/>
            <person name="Mata R."/>
            <person name="Mathew T."/>
            <person name="Ngo R."/>
            <person name="Nguyen L."/>
            <person name="Nguyen N."/>
            <person name="Okwuonu G."/>
            <person name="Ongeri F."/>
            <person name="Pham C."/>
            <person name="Simmons D."/>
            <person name="Wilczek-Boney K."/>
            <person name="Hale W."/>
            <person name="Jakkamsetti A."/>
            <person name="Pham P."/>
            <person name="Ruth R."/>
            <person name="San Lucas F."/>
            <person name="Warren J."/>
            <person name="Zhang J."/>
            <person name="Zhao Z."/>
            <person name="Zhou C."/>
            <person name="Zhu D."/>
            <person name="Lee S."/>
            <person name="Bess C."/>
            <person name="Blankenburg K."/>
            <person name="Forbes L."/>
            <person name="Fu Q."/>
            <person name="Gubbala S."/>
            <person name="Hirani K."/>
            <person name="Jayaseelan J.C."/>
            <person name="Lara F."/>
            <person name="Munidasa M."/>
            <person name="Palculict T."/>
            <person name="Patil S."/>
            <person name="Pu L.-L."/>
            <person name="Saada N."/>
            <person name="Tang L."/>
            <person name="Weissenberger G."/>
            <person name="Zhu Y."/>
            <person name="Hemphill L."/>
            <person name="Shang Y."/>
            <person name="Youmans B."/>
            <person name="Ayvaz T."/>
            <person name="Ross M."/>
            <person name="Santibanez J."/>
            <person name="Aqrawi P."/>
            <person name="Gross S."/>
            <person name="Joshi V."/>
            <person name="Fowler G."/>
            <person name="Nazareth L."/>
            <person name="Reid J."/>
            <person name="Worley K."/>
            <person name="Petrosino J."/>
            <person name="Highlander S."/>
            <person name="Gibbs R."/>
        </authorList>
    </citation>
    <scope>NUCLEOTIDE SEQUENCE [LARGE SCALE GENOMIC DNA]</scope>
    <source>
        <strain evidence="1 2">9715</strain>
    </source>
</reference>
<dbReference type="PATRIC" id="fig|1030841.3.peg.2506"/>
<dbReference type="Proteomes" id="UP000005336">
    <property type="component" value="Unassembled WGS sequence"/>
</dbReference>
<keyword evidence="2" id="KW-1185">Reference proteome</keyword>
<dbReference type="AlphaFoldDB" id="G4CTV6"/>
<evidence type="ECO:0000313" key="1">
    <source>
        <dbReference type="EMBL" id="EGZ43877.1"/>
    </source>
</evidence>
<gene>
    <name evidence="1" type="ORF">HMPREF9370_2516</name>
</gene>
<organism evidence="1 2">
    <name type="scientific">Neisseria wadsworthii 9715</name>
    <dbReference type="NCBI Taxonomy" id="1030841"/>
    <lineage>
        <taxon>Bacteria</taxon>
        <taxon>Pseudomonadati</taxon>
        <taxon>Pseudomonadota</taxon>
        <taxon>Betaproteobacteria</taxon>
        <taxon>Neisseriales</taxon>
        <taxon>Neisseriaceae</taxon>
        <taxon>Neisseria</taxon>
    </lineage>
</organism>
<dbReference type="STRING" id="1030841.HMPREF9370_2516"/>
<proteinExistence type="predicted"/>
<dbReference type="EMBL" id="AGAZ01000082">
    <property type="protein sequence ID" value="EGZ43877.1"/>
    <property type="molecule type" value="Genomic_DNA"/>
</dbReference>
<name>G4CTV6_9NEIS</name>
<sequence>MTASLLCRRCNYNKYLSETRFQTGMVYAIIAPISATEPI</sequence>
<protein>
    <submittedName>
        <fullName evidence="1">Uncharacterized protein</fullName>
    </submittedName>
</protein>
<comment type="caution">
    <text evidence="1">The sequence shown here is derived from an EMBL/GenBank/DDBJ whole genome shotgun (WGS) entry which is preliminary data.</text>
</comment>
<dbReference type="HOGENOM" id="CLU_3313412_0_0_4"/>
<evidence type="ECO:0000313" key="2">
    <source>
        <dbReference type="Proteomes" id="UP000005336"/>
    </source>
</evidence>